<proteinExistence type="predicted"/>
<dbReference type="Proteomes" id="UP000054538">
    <property type="component" value="Unassembled WGS sequence"/>
</dbReference>
<dbReference type="STRING" id="930991.A0A0D0CC69"/>
<sequence length="123" mass="13565">NCVAFAAHRFQSTLSTSFLQALIFNTFIEGATLPSSIPFSLENSFQMGQHMDVLLFSLTKAPSPLSCGNFTCDKFIWWSKQTRPYGTSFPLSCPVCGALRSWDWPVWSGSVGEGSWSVACKNP</sequence>
<name>A0A0D0CC69_9AGAM</name>
<dbReference type="AlphaFoldDB" id="A0A0D0CC69"/>
<evidence type="ECO:0000313" key="2">
    <source>
        <dbReference type="Proteomes" id="UP000054538"/>
    </source>
</evidence>
<gene>
    <name evidence="1" type="ORF">PAXRUDRAFT_179314</name>
</gene>
<dbReference type="HOGENOM" id="CLU_117787_0_0_1"/>
<dbReference type="InParanoid" id="A0A0D0CC69"/>
<reference evidence="1 2" key="1">
    <citation type="submission" date="2014-04" db="EMBL/GenBank/DDBJ databases">
        <authorList>
            <consortium name="DOE Joint Genome Institute"/>
            <person name="Kuo A."/>
            <person name="Kohler A."/>
            <person name="Jargeat P."/>
            <person name="Nagy L.G."/>
            <person name="Floudas D."/>
            <person name="Copeland A."/>
            <person name="Barry K.W."/>
            <person name="Cichocki N."/>
            <person name="Veneault-Fourrey C."/>
            <person name="LaButti K."/>
            <person name="Lindquist E.A."/>
            <person name="Lipzen A."/>
            <person name="Lundell T."/>
            <person name="Morin E."/>
            <person name="Murat C."/>
            <person name="Sun H."/>
            <person name="Tunlid A."/>
            <person name="Henrissat B."/>
            <person name="Grigoriev I.V."/>
            <person name="Hibbett D.S."/>
            <person name="Martin F."/>
            <person name="Nordberg H.P."/>
            <person name="Cantor M.N."/>
            <person name="Hua S.X."/>
        </authorList>
    </citation>
    <scope>NUCLEOTIDE SEQUENCE [LARGE SCALE GENOMIC DNA]</scope>
    <source>
        <strain evidence="1 2">Ve08.2h10</strain>
    </source>
</reference>
<organism evidence="1 2">
    <name type="scientific">Paxillus rubicundulus Ve08.2h10</name>
    <dbReference type="NCBI Taxonomy" id="930991"/>
    <lineage>
        <taxon>Eukaryota</taxon>
        <taxon>Fungi</taxon>
        <taxon>Dikarya</taxon>
        <taxon>Basidiomycota</taxon>
        <taxon>Agaricomycotina</taxon>
        <taxon>Agaricomycetes</taxon>
        <taxon>Agaricomycetidae</taxon>
        <taxon>Boletales</taxon>
        <taxon>Paxilineae</taxon>
        <taxon>Paxillaceae</taxon>
        <taxon>Paxillus</taxon>
    </lineage>
</organism>
<protein>
    <submittedName>
        <fullName evidence="1">Uncharacterized protein</fullName>
    </submittedName>
</protein>
<evidence type="ECO:0000313" key="1">
    <source>
        <dbReference type="EMBL" id="KIK73078.1"/>
    </source>
</evidence>
<feature type="non-terminal residue" evidence="1">
    <location>
        <position position="1"/>
    </location>
</feature>
<dbReference type="EMBL" id="KN830125">
    <property type="protein sequence ID" value="KIK73078.1"/>
    <property type="molecule type" value="Genomic_DNA"/>
</dbReference>
<keyword evidence="2" id="KW-1185">Reference proteome</keyword>
<reference evidence="2" key="2">
    <citation type="submission" date="2015-01" db="EMBL/GenBank/DDBJ databases">
        <title>Evolutionary Origins and Diversification of the Mycorrhizal Mutualists.</title>
        <authorList>
            <consortium name="DOE Joint Genome Institute"/>
            <consortium name="Mycorrhizal Genomics Consortium"/>
            <person name="Kohler A."/>
            <person name="Kuo A."/>
            <person name="Nagy L.G."/>
            <person name="Floudas D."/>
            <person name="Copeland A."/>
            <person name="Barry K.W."/>
            <person name="Cichocki N."/>
            <person name="Veneault-Fourrey C."/>
            <person name="LaButti K."/>
            <person name="Lindquist E.A."/>
            <person name="Lipzen A."/>
            <person name="Lundell T."/>
            <person name="Morin E."/>
            <person name="Murat C."/>
            <person name="Riley R."/>
            <person name="Ohm R."/>
            <person name="Sun H."/>
            <person name="Tunlid A."/>
            <person name="Henrissat B."/>
            <person name="Grigoriev I.V."/>
            <person name="Hibbett D.S."/>
            <person name="Martin F."/>
        </authorList>
    </citation>
    <scope>NUCLEOTIDE SEQUENCE [LARGE SCALE GENOMIC DNA]</scope>
    <source>
        <strain evidence="2">Ve08.2h10</strain>
    </source>
</reference>
<accession>A0A0D0CC69</accession>